<keyword evidence="5" id="KW-0998">Cell outer membrane</keyword>
<comment type="subcellular location">
    <subcellularLocation>
        <location evidence="1">Membrane</location>
    </subcellularLocation>
</comment>
<evidence type="ECO:0000256" key="2">
    <source>
        <dbReference type="ARBA" id="ARBA00022692"/>
    </source>
</evidence>
<keyword evidence="3" id="KW-0732">Signal</keyword>
<organism evidence="7">
    <name type="scientific">marine metagenome</name>
    <dbReference type="NCBI Taxonomy" id="408172"/>
    <lineage>
        <taxon>unclassified sequences</taxon>
        <taxon>metagenomes</taxon>
        <taxon>ecological metagenomes</taxon>
    </lineage>
</organism>
<evidence type="ECO:0000313" key="7">
    <source>
        <dbReference type="EMBL" id="SVD43449.1"/>
    </source>
</evidence>
<dbReference type="Gene3D" id="3.10.20.310">
    <property type="entry name" value="membrane protein fhac"/>
    <property type="match status" value="3"/>
</dbReference>
<proteinExistence type="predicted"/>
<feature type="non-terminal residue" evidence="7">
    <location>
        <position position="252"/>
    </location>
</feature>
<accession>A0A382VAC8</accession>
<sequence length="252" mass="28739">MIITLLVIMSSSTQPDINDVSSMVLIDHVSFVGNRRTDQHTLQKLISVKKGDRYDEEKLKTGLNRIIEHYLQDGLIFAEISPRIDLKKEHAQICVKVHEGETVKFGNVSIEGNTKFTDSYLLSLIGLRQGQPFNMTLLEKGIERIINLYSEQGHPMVEVRLVDVIANPDNGKLDLRVEIDEKNIIKIASVNVSGSRKTREEIVLRELPIRAGDIFDQRKIDQSFRQLINLGYFYKINPNLLEMADTPNQVKI</sequence>
<reference evidence="7" key="1">
    <citation type="submission" date="2018-05" db="EMBL/GenBank/DDBJ databases">
        <authorList>
            <person name="Lanie J.A."/>
            <person name="Ng W.-L."/>
            <person name="Kazmierczak K.M."/>
            <person name="Andrzejewski T.M."/>
            <person name="Davidsen T.M."/>
            <person name="Wayne K.J."/>
            <person name="Tettelin H."/>
            <person name="Glass J.I."/>
            <person name="Rusch D."/>
            <person name="Podicherti R."/>
            <person name="Tsui H.-C.T."/>
            <person name="Winkler M.E."/>
        </authorList>
    </citation>
    <scope>NUCLEOTIDE SEQUENCE</scope>
</reference>
<dbReference type="GO" id="GO:0019867">
    <property type="term" value="C:outer membrane"/>
    <property type="evidence" value="ECO:0007669"/>
    <property type="project" value="InterPro"/>
</dbReference>
<feature type="domain" description="POTRA" evidence="6">
    <location>
        <begin position="103"/>
        <end position="182"/>
    </location>
</feature>
<dbReference type="Pfam" id="PF07244">
    <property type="entry name" value="POTRA"/>
    <property type="match status" value="3"/>
</dbReference>
<gene>
    <name evidence="7" type="ORF">METZ01_LOCUS396303</name>
</gene>
<dbReference type="EMBL" id="UINC01150416">
    <property type="protein sequence ID" value="SVD43449.1"/>
    <property type="molecule type" value="Genomic_DNA"/>
</dbReference>
<dbReference type="InterPro" id="IPR010827">
    <property type="entry name" value="BamA/TamA_POTRA"/>
</dbReference>
<evidence type="ECO:0000259" key="6">
    <source>
        <dbReference type="PROSITE" id="PS51779"/>
    </source>
</evidence>
<keyword evidence="2" id="KW-0812">Transmembrane</keyword>
<dbReference type="PANTHER" id="PTHR12815:SF47">
    <property type="entry name" value="TRANSLOCATION AND ASSEMBLY MODULE SUBUNIT TAMA"/>
    <property type="match status" value="1"/>
</dbReference>
<dbReference type="AlphaFoldDB" id="A0A382VAC8"/>
<dbReference type="PANTHER" id="PTHR12815">
    <property type="entry name" value="SORTING AND ASSEMBLY MACHINERY SAMM50 PROTEIN FAMILY MEMBER"/>
    <property type="match status" value="1"/>
</dbReference>
<evidence type="ECO:0000256" key="3">
    <source>
        <dbReference type="ARBA" id="ARBA00022729"/>
    </source>
</evidence>
<protein>
    <recommendedName>
        <fullName evidence="6">POTRA domain-containing protein</fullName>
    </recommendedName>
</protein>
<evidence type="ECO:0000256" key="5">
    <source>
        <dbReference type="ARBA" id="ARBA00023237"/>
    </source>
</evidence>
<evidence type="ECO:0000256" key="4">
    <source>
        <dbReference type="ARBA" id="ARBA00023136"/>
    </source>
</evidence>
<dbReference type="InterPro" id="IPR034746">
    <property type="entry name" value="POTRA"/>
</dbReference>
<evidence type="ECO:0000256" key="1">
    <source>
        <dbReference type="ARBA" id="ARBA00004370"/>
    </source>
</evidence>
<keyword evidence="4" id="KW-0472">Membrane</keyword>
<dbReference type="InterPro" id="IPR039910">
    <property type="entry name" value="D15-like"/>
</dbReference>
<dbReference type="PROSITE" id="PS51779">
    <property type="entry name" value="POTRA"/>
    <property type="match status" value="1"/>
</dbReference>
<name>A0A382VAC8_9ZZZZ</name>